<evidence type="ECO:0000256" key="1">
    <source>
        <dbReference type="SAM" id="MobiDB-lite"/>
    </source>
</evidence>
<reference evidence="2" key="1">
    <citation type="submission" date="2015-04" db="UniProtKB">
        <authorList>
            <consortium name="EnsemblPlants"/>
        </authorList>
    </citation>
    <scope>IDENTIFICATION</scope>
</reference>
<reference evidence="2" key="2">
    <citation type="submission" date="2018-05" db="EMBL/GenBank/DDBJ databases">
        <title>OpunRS2 (Oryza punctata Reference Sequence Version 2).</title>
        <authorList>
            <person name="Zhang J."/>
            <person name="Kudrna D."/>
            <person name="Lee S."/>
            <person name="Talag J."/>
            <person name="Welchert J."/>
            <person name="Wing R.A."/>
        </authorList>
    </citation>
    <scope>NUCLEOTIDE SEQUENCE [LARGE SCALE GENOMIC DNA]</scope>
</reference>
<dbReference type="EnsemblPlants" id="OPUNC09G05800.1">
    <property type="protein sequence ID" value="OPUNC09G05800.1"/>
    <property type="gene ID" value="OPUNC09G05800"/>
</dbReference>
<keyword evidence="3" id="KW-1185">Reference proteome</keyword>
<accession>A0A0E0M061</accession>
<proteinExistence type="predicted"/>
<dbReference type="AlphaFoldDB" id="A0A0E0M061"/>
<protein>
    <submittedName>
        <fullName evidence="2">Uncharacterized protein</fullName>
    </submittedName>
</protein>
<evidence type="ECO:0000313" key="3">
    <source>
        <dbReference type="Proteomes" id="UP000026962"/>
    </source>
</evidence>
<organism evidence="2">
    <name type="scientific">Oryza punctata</name>
    <name type="common">Red rice</name>
    <dbReference type="NCBI Taxonomy" id="4537"/>
    <lineage>
        <taxon>Eukaryota</taxon>
        <taxon>Viridiplantae</taxon>
        <taxon>Streptophyta</taxon>
        <taxon>Embryophyta</taxon>
        <taxon>Tracheophyta</taxon>
        <taxon>Spermatophyta</taxon>
        <taxon>Magnoliopsida</taxon>
        <taxon>Liliopsida</taxon>
        <taxon>Poales</taxon>
        <taxon>Poaceae</taxon>
        <taxon>BOP clade</taxon>
        <taxon>Oryzoideae</taxon>
        <taxon>Oryzeae</taxon>
        <taxon>Oryzinae</taxon>
        <taxon>Oryza</taxon>
    </lineage>
</organism>
<dbReference type="Gramene" id="OPUNC09G05800.1">
    <property type="protein sequence ID" value="OPUNC09G05800.1"/>
    <property type="gene ID" value="OPUNC09G05800"/>
</dbReference>
<dbReference type="HOGENOM" id="CLU_1752699_0_0_1"/>
<evidence type="ECO:0000313" key="2">
    <source>
        <dbReference type="EnsemblPlants" id="OPUNC09G05800.1"/>
    </source>
</evidence>
<feature type="compositionally biased region" description="Basic residues" evidence="1">
    <location>
        <begin position="83"/>
        <end position="93"/>
    </location>
</feature>
<feature type="region of interest" description="Disordered" evidence="1">
    <location>
        <begin position="36"/>
        <end position="149"/>
    </location>
</feature>
<name>A0A0E0M061_ORYPU</name>
<sequence length="149" mass="16145">MVTQSPTHTSHHSLVCNNWDPLGSVSGSFSPLANPFHARESSRPSPNACDACPRRVDDPKPLLTHRSRADQTKGKSLSCSLLHLHHRPRRRRRPDGNAVMTPPALERAPGIAAGGITVVQDGWDHRRPSPLASDNPTSSSSKFPKNPSG</sequence>
<dbReference type="Proteomes" id="UP000026962">
    <property type="component" value="Chromosome 9"/>
</dbReference>
<feature type="compositionally biased region" description="Polar residues" evidence="1">
    <location>
        <begin position="132"/>
        <end position="149"/>
    </location>
</feature>